<dbReference type="GO" id="GO:0000785">
    <property type="term" value="C:chromatin"/>
    <property type="evidence" value="ECO:0007669"/>
    <property type="project" value="TreeGrafter"/>
</dbReference>
<dbReference type="PRINTS" id="PR00119">
    <property type="entry name" value="CATATPASE"/>
</dbReference>
<dbReference type="GO" id="GO:0000981">
    <property type="term" value="F:DNA-binding transcription factor activity, RNA polymerase II-specific"/>
    <property type="evidence" value="ECO:0007669"/>
    <property type="project" value="InterPro"/>
</dbReference>
<dbReference type="InterPro" id="IPR023214">
    <property type="entry name" value="HAD_sf"/>
</dbReference>
<dbReference type="EMBL" id="WWBZ02000041">
    <property type="protein sequence ID" value="KAF4304862.1"/>
    <property type="molecule type" value="Genomic_DNA"/>
</dbReference>
<keyword evidence="7" id="KW-0472">Membrane</keyword>
<evidence type="ECO:0000256" key="1">
    <source>
        <dbReference type="ARBA" id="ARBA00004123"/>
    </source>
</evidence>
<dbReference type="Gene3D" id="3.40.50.1000">
    <property type="entry name" value="HAD superfamily/HAD-like"/>
    <property type="match status" value="1"/>
</dbReference>
<dbReference type="Proteomes" id="UP000572817">
    <property type="component" value="Unassembled WGS sequence"/>
</dbReference>
<sequence length="625" mass="69406">MPSRESGQWLGFHTRTPSPATRLPRRRVYIQKLMEAGKIVLFCGDGTNDAVAVAQADVGVQLGSSSDVTRATADVVLLSGLEGILFLLEVSAASFRRIVFNFVWSATYNVFAILLAAGAFVKYKVSCDARNPCSRCVSQNKTCTYERLNGDNGSSDLANTKTPFLLNFTAPSNESTVPSFFLDGSWTANEDAASCHRMIFDSPEDVLTGYQHSVLDPPGLGNYYEQGFGLEVAEEHHNGVFEEFNVFADTAISWELRIDEILRTYMDLARTVFSMNNVKHFVWSYFHSYHDELPIIHRPTFQFDTAAPELLLAIIMGGAAFSAPLDDALSARRFLPLADEFIYTQLSRRIQSSQTDKSELRCEDIQSLQAAIIVGITQSGFNDVQTRRRLKSRRHPQLASTLRSLGVFSSRRRASGTWQDFIEDETRVRLAIFSFMSDSHYCTFFNQPPQLSVSEMVGDLPCAEELWDAKSAAHFEHLSAVNQLRAAPPPSVRYLVNTLMHGPWTAAAEPCQSASHFDLYIAMAALQSVTYTARTSCLGPSSFQAILRATDRWQQLWGAGPPPPPNGSDGVHKHAFLRHAGETCWLVRAVVKVAQSGDASSGYMQSPSADDFSDLHDFIRQYGHL</sequence>
<dbReference type="OrthoDB" id="3945418at2759"/>
<feature type="domain" description="Zn(2)-C6 fungal-type" evidence="8">
    <location>
        <begin position="123"/>
        <end position="147"/>
    </location>
</feature>
<evidence type="ECO:0000256" key="6">
    <source>
        <dbReference type="ARBA" id="ARBA00023242"/>
    </source>
</evidence>
<dbReference type="SUPFAM" id="SSF56784">
    <property type="entry name" value="HAD-like"/>
    <property type="match status" value="1"/>
</dbReference>
<dbReference type="PANTHER" id="PTHR40626">
    <property type="entry name" value="MIP31509P"/>
    <property type="match status" value="1"/>
</dbReference>
<dbReference type="GO" id="GO:0006351">
    <property type="term" value="P:DNA-templated transcription"/>
    <property type="evidence" value="ECO:0007669"/>
    <property type="project" value="InterPro"/>
</dbReference>
<keyword evidence="5" id="KW-0862">Zinc</keyword>
<keyword evidence="6" id="KW-0539">Nucleus</keyword>
<keyword evidence="7" id="KW-1133">Transmembrane helix</keyword>
<organism evidence="10 11">
    <name type="scientific">Botryosphaeria dothidea</name>
    <dbReference type="NCBI Taxonomy" id="55169"/>
    <lineage>
        <taxon>Eukaryota</taxon>
        <taxon>Fungi</taxon>
        <taxon>Dikarya</taxon>
        <taxon>Ascomycota</taxon>
        <taxon>Pezizomycotina</taxon>
        <taxon>Dothideomycetes</taxon>
        <taxon>Dothideomycetes incertae sedis</taxon>
        <taxon>Botryosphaeriales</taxon>
        <taxon>Botryosphaeriaceae</taxon>
        <taxon>Botryosphaeria</taxon>
    </lineage>
</organism>
<protein>
    <submittedName>
        <fullName evidence="10">Transcription factor</fullName>
    </submittedName>
</protein>
<evidence type="ECO:0000256" key="2">
    <source>
        <dbReference type="ARBA" id="ARBA00022723"/>
    </source>
</evidence>
<dbReference type="AlphaFoldDB" id="A0A8H4IPE5"/>
<dbReference type="InterPro" id="IPR036412">
    <property type="entry name" value="HAD-like_sf"/>
</dbReference>
<evidence type="ECO:0000256" key="7">
    <source>
        <dbReference type="SAM" id="Phobius"/>
    </source>
</evidence>
<dbReference type="InterPro" id="IPR001138">
    <property type="entry name" value="Zn2Cys6_DnaBD"/>
</dbReference>
<comment type="caution">
    <text evidence="10">The sequence shown here is derived from an EMBL/GenBank/DDBJ whole genome shotgun (WGS) entry which is preliminary data.</text>
</comment>
<keyword evidence="4" id="KW-0863">Zinc-finger</keyword>
<evidence type="ECO:0000313" key="11">
    <source>
        <dbReference type="Proteomes" id="UP000572817"/>
    </source>
</evidence>
<dbReference type="InterPro" id="IPR051059">
    <property type="entry name" value="VerF-like"/>
</dbReference>
<feature type="transmembrane region" description="Helical" evidence="7">
    <location>
        <begin position="102"/>
        <end position="121"/>
    </location>
</feature>
<dbReference type="InterPro" id="IPR007219">
    <property type="entry name" value="XnlR_reg_dom"/>
</dbReference>
<evidence type="ECO:0000256" key="4">
    <source>
        <dbReference type="ARBA" id="ARBA00022771"/>
    </source>
</evidence>
<gene>
    <name evidence="10" type="ORF">GTA08_BOTSDO14189</name>
</gene>
<comment type="subcellular location">
    <subcellularLocation>
        <location evidence="1">Nucleus</location>
    </subcellularLocation>
</comment>
<reference evidence="10" key="1">
    <citation type="submission" date="2020-04" db="EMBL/GenBank/DDBJ databases">
        <title>Genome Assembly and Annotation of Botryosphaeria dothidea sdau 11-99, a Latent Pathogen of Apple Fruit Ring Rot in China.</title>
        <authorList>
            <person name="Yu C."/>
            <person name="Diao Y."/>
            <person name="Lu Q."/>
            <person name="Zhao J."/>
            <person name="Cui S."/>
            <person name="Peng C."/>
            <person name="He B."/>
            <person name="Liu H."/>
        </authorList>
    </citation>
    <scope>NUCLEOTIDE SEQUENCE [LARGE SCALE GENOMIC DNA]</scope>
    <source>
        <strain evidence="10">Sdau11-99</strain>
    </source>
</reference>
<dbReference type="GO" id="GO:0008270">
    <property type="term" value="F:zinc ion binding"/>
    <property type="evidence" value="ECO:0007669"/>
    <property type="project" value="UniProtKB-KW"/>
</dbReference>
<keyword evidence="11" id="KW-1185">Reference proteome</keyword>
<dbReference type="CDD" id="cd00067">
    <property type="entry name" value="GAL4"/>
    <property type="match status" value="1"/>
</dbReference>
<proteinExistence type="predicted"/>
<dbReference type="GO" id="GO:0000978">
    <property type="term" value="F:RNA polymerase II cis-regulatory region sequence-specific DNA binding"/>
    <property type="evidence" value="ECO:0007669"/>
    <property type="project" value="InterPro"/>
</dbReference>
<evidence type="ECO:0000259" key="9">
    <source>
        <dbReference type="Pfam" id="PF04082"/>
    </source>
</evidence>
<keyword evidence="2" id="KW-0479">Metal-binding</keyword>
<evidence type="ECO:0000259" key="8">
    <source>
        <dbReference type="Pfam" id="PF00172"/>
    </source>
</evidence>
<dbReference type="GO" id="GO:0005634">
    <property type="term" value="C:nucleus"/>
    <property type="evidence" value="ECO:0007669"/>
    <property type="project" value="UniProtKB-SubCell"/>
</dbReference>
<name>A0A8H4IPE5_9PEZI</name>
<dbReference type="CDD" id="cd12148">
    <property type="entry name" value="fungal_TF_MHR"/>
    <property type="match status" value="1"/>
</dbReference>
<dbReference type="Pfam" id="PF04082">
    <property type="entry name" value="Fungal_trans"/>
    <property type="match status" value="1"/>
</dbReference>
<dbReference type="Pfam" id="PF00172">
    <property type="entry name" value="Zn_clus"/>
    <property type="match status" value="1"/>
</dbReference>
<keyword evidence="7" id="KW-0812">Transmembrane</keyword>
<feature type="domain" description="Xylanolytic transcriptional activator regulatory" evidence="9">
    <location>
        <begin position="284"/>
        <end position="480"/>
    </location>
</feature>
<evidence type="ECO:0000256" key="5">
    <source>
        <dbReference type="ARBA" id="ARBA00022833"/>
    </source>
</evidence>
<accession>A0A8H4IPE5</accession>
<keyword evidence="3" id="KW-0677">Repeat</keyword>
<evidence type="ECO:0000256" key="3">
    <source>
        <dbReference type="ARBA" id="ARBA00022737"/>
    </source>
</evidence>
<evidence type="ECO:0000313" key="10">
    <source>
        <dbReference type="EMBL" id="KAF4304862.1"/>
    </source>
</evidence>
<dbReference type="PANTHER" id="PTHR40626:SF1">
    <property type="entry name" value="TRANSCRIPTION FACTOR WITH C2H2 AND ZN(2)-CYS(6) DNA BINDING DOMAIN (EUROFUNG)"/>
    <property type="match status" value="1"/>
</dbReference>